<gene>
    <name evidence="1" type="ORF">Omtje1_4</name>
</gene>
<dbReference type="Proteomes" id="UP000693895">
    <property type="component" value="Segment"/>
</dbReference>
<name>A0A8E4ZC67_9VIRU</name>
<accession>A0A8E4ZC67</accession>
<protein>
    <submittedName>
        <fullName evidence="1">Uncharacterized protein</fullName>
    </submittedName>
</protein>
<dbReference type="EMBL" id="MT732445">
    <property type="protein sequence ID" value="QQV90351.1"/>
    <property type="molecule type" value="Genomic_DNA"/>
</dbReference>
<keyword evidence="2" id="KW-1185">Reference proteome</keyword>
<reference evidence="1" key="1">
    <citation type="submission" date="2020-07" db="EMBL/GenBank/DDBJ databases">
        <title>Highly diverse flavobacterial phages as mortality factor during North Sea spring blooms.</title>
        <authorList>
            <person name="Bartlau N."/>
            <person name="Wichels A."/>
            <person name="Krohne G."/>
            <person name="Adriaenssens E.M."/>
            <person name="Heins A."/>
            <person name="Fuchs B.M."/>
            <person name="Amann R."/>
            <person name="Moraru C."/>
        </authorList>
    </citation>
    <scope>NUCLEOTIDE SEQUENCE</scope>
</reference>
<sequence>MVESESNCDFYHRLIGDFPHDPLSINGKTYPDYLALNKGYCWVTGNQLSYDFIKAVALKYKIDISLIEKFKININAEQTKIKV</sequence>
<proteinExistence type="predicted"/>
<evidence type="ECO:0000313" key="1">
    <source>
        <dbReference type="EMBL" id="QQV90351.1"/>
    </source>
</evidence>
<evidence type="ECO:0000313" key="2">
    <source>
        <dbReference type="Proteomes" id="UP000693895"/>
    </source>
</evidence>
<organism evidence="1 2">
    <name type="scientific">Cellulophaga phage Omtje_1</name>
    <dbReference type="NCBI Taxonomy" id="2745694"/>
    <lineage>
        <taxon>Viruses</taxon>
        <taxon>Viruses incertae sedis</taxon>
        <taxon>Obscuriviridae</taxon>
        <taxon>Omtjevirus</taxon>
        <taxon>Omtjevirus Omtje</taxon>
    </lineage>
</organism>